<evidence type="ECO:0000256" key="6">
    <source>
        <dbReference type="RuleBase" id="RU000492"/>
    </source>
</evidence>
<dbReference type="PROSITE" id="PS00039">
    <property type="entry name" value="DEAD_ATP_HELICASE"/>
    <property type="match status" value="1"/>
</dbReference>
<dbReference type="SUPFAM" id="SSF52540">
    <property type="entry name" value="P-loop containing nucleoside triphosphate hydrolases"/>
    <property type="match status" value="1"/>
</dbReference>
<name>A0A0B1Q887_9HYPH</name>
<evidence type="ECO:0008006" key="12">
    <source>
        <dbReference type="Google" id="ProtNLM"/>
    </source>
</evidence>
<dbReference type="GO" id="GO:0005829">
    <property type="term" value="C:cytosol"/>
    <property type="evidence" value="ECO:0007669"/>
    <property type="project" value="TreeGrafter"/>
</dbReference>
<feature type="region of interest" description="Disordered" evidence="7">
    <location>
        <begin position="430"/>
        <end position="456"/>
    </location>
</feature>
<dbReference type="GO" id="GO:0003724">
    <property type="term" value="F:RNA helicase activity"/>
    <property type="evidence" value="ECO:0007669"/>
    <property type="project" value="UniProtKB-ARBA"/>
</dbReference>
<keyword evidence="1 6" id="KW-0547">Nucleotide-binding</keyword>
<feature type="domain" description="Helicase C-terminal" evidence="9">
    <location>
        <begin position="229"/>
        <end position="378"/>
    </location>
</feature>
<dbReference type="STRING" id="370622.LA66_10975"/>
<reference evidence="10 11" key="1">
    <citation type="submission" date="2014-09" db="EMBL/GenBank/DDBJ databases">
        <title>Isolation and characterization of Aurantimonas altamirensis ON-56566 from clinical sample following a dog bite.</title>
        <authorList>
            <person name="Eshaghi A."/>
            <person name="Li A."/>
            <person name="Shahinas D."/>
            <person name="Bahn P."/>
            <person name="Kus J.V."/>
            <person name="Patel S.N."/>
        </authorList>
    </citation>
    <scope>NUCLEOTIDE SEQUENCE [LARGE SCALE GENOMIC DNA]</scope>
    <source>
        <strain evidence="10 11">ON-56566</strain>
    </source>
</reference>
<evidence type="ECO:0000256" key="7">
    <source>
        <dbReference type="SAM" id="MobiDB-lite"/>
    </source>
</evidence>
<evidence type="ECO:0000256" key="1">
    <source>
        <dbReference type="ARBA" id="ARBA00022741"/>
    </source>
</evidence>
<sequence length="589" mass="63208">MPFPATNAALARALASHSYDEPTDVQAAVLRPDADGRDLLVSAQTGSGKTVAFGLAIASTLLGEAERFTASGAPLALIIAPTRELALQVHRELEWLYADTGASIATCVGGMDPRTEQRRLRAGCHIVVGTPGRLRDHFERGALSLASLRAVVLDEADEMLDLGFREDLELLLEATPNDRRTLLFSATLPKSIVSLTGQYQTNALRIQTSSGTKAHADIAYKAIRILPNETEHATVNLLRYHDAGSAIVFCNTRESVRRLHASLVERGFTAVALSGELGQKERNSAMQALRDGHARVCVATDVAARGIDLPNLGLVIHAELPSDSETLQHRSGRTGRAGRKGISVLLVPPARRRKAERLLAEASVRPQWGPAPSPDDVRRKDEERFLSDPVLAGESTEEEAALAQRLAEGRSPLELAAALVRLYRQKLPAAEDIGDPGSDMGKGRQDRDNVPASRGPAGETVWFKVGVGRNANADPRWLLPMICRRGKISRQEIGAIRIFERETRFEVAESAASGFAEAARHADGDDAAITPSTAPDAKMFSKPAFSKYGKPAYSKSGKPGSAKPSFGKPGFAKQHNAGAKAQRKGHAAG</sequence>
<dbReference type="InterPro" id="IPR001650">
    <property type="entry name" value="Helicase_C-like"/>
</dbReference>
<accession>A0A0B1Q887</accession>
<dbReference type="EMBL" id="JRFJ01000002">
    <property type="protein sequence ID" value="KHJ55050.1"/>
    <property type="molecule type" value="Genomic_DNA"/>
</dbReference>
<feature type="region of interest" description="Disordered" evidence="7">
    <location>
        <begin position="546"/>
        <end position="589"/>
    </location>
</feature>
<dbReference type="InterPro" id="IPR044742">
    <property type="entry name" value="DEAD/DEAH_RhlB"/>
</dbReference>
<dbReference type="AlphaFoldDB" id="A0A0B1Q887"/>
<dbReference type="CDD" id="cd18787">
    <property type="entry name" value="SF2_C_DEAD"/>
    <property type="match status" value="1"/>
</dbReference>
<evidence type="ECO:0000259" key="8">
    <source>
        <dbReference type="PROSITE" id="PS51192"/>
    </source>
</evidence>
<dbReference type="GO" id="GO:0005524">
    <property type="term" value="F:ATP binding"/>
    <property type="evidence" value="ECO:0007669"/>
    <property type="project" value="UniProtKB-KW"/>
</dbReference>
<evidence type="ECO:0000256" key="3">
    <source>
        <dbReference type="ARBA" id="ARBA00022806"/>
    </source>
</evidence>
<proteinExistence type="inferred from homology"/>
<dbReference type="CDD" id="cd12252">
    <property type="entry name" value="RRM_DbpA"/>
    <property type="match status" value="1"/>
</dbReference>
<feature type="domain" description="Helicase ATP-binding" evidence="8">
    <location>
        <begin position="30"/>
        <end position="206"/>
    </location>
</feature>
<evidence type="ECO:0000256" key="2">
    <source>
        <dbReference type="ARBA" id="ARBA00022801"/>
    </source>
</evidence>
<dbReference type="Gene3D" id="3.30.70.330">
    <property type="match status" value="1"/>
</dbReference>
<keyword evidence="4 6" id="KW-0067">ATP-binding</keyword>
<dbReference type="Pfam" id="PF00270">
    <property type="entry name" value="DEAD"/>
    <property type="match status" value="1"/>
</dbReference>
<dbReference type="InterPro" id="IPR005580">
    <property type="entry name" value="DbpA/CsdA_RNA-bd_dom"/>
</dbReference>
<dbReference type="PROSITE" id="PS51192">
    <property type="entry name" value="HELICASE_ATP_BIND_1"/>
    <property type="match status" value="1"/>
</dbReference>
<dbReference type="PROSITE" id="PS51194">
    <property type="entry name" value="HELICASE_CTER"/>
    <property type="match status" value="1"/>
</dbReference>
<dbReference type="SMART" id="SM00490">
    <property type="entry name" value="HELICc"/>
    <property type="match status" value="1"/>
</dbReference>
<dbReference type="InterPro" id="IPR027417">
    <property type="entry name" value="P-loop_NTPase"/>
</dbReference>
<dbReference type="GO" id="GO:0016787">
    <property type="term" value="F:hydrolase activity"/>
    <property type="evidence" value="ECO:0007669"/>
    <property type="project" value="UniProtKB-KW"/>
</dbReference>
<dbReference type="RefSeq" id="WP_039192446.1">
    <property type="nucleotide sequence ID" value="NZ_JRFJ01000002.1"/>
</dbReference>
<gene>
    <name evidence="10" type="ORF">LA66_10975</name>
</gene>
<organism evidence="10 11">
    <name type="scientific">Aureimonas altamirensis</name>
    <dbReference type="NCBI Taxonomy" id="370622"/>
    <lineage>
        <taxon>Bacteria</taxon>
        <taxon>Pseudomonadati</taxon>
        <taxon>Pseudomonadota</taxon>
        <taxon>Alphaproteobacteria</taxon>
        <taxon>Hyphomicrobiales</taxon>
        <taxon>Aurantimonadaceae</taxon>
        <taxon>Aureimonas</taxon>
    </lineage>
</organism>
<dbReference type="InterPro" id="IPR011545">
    <property type="entry name" value="DEAD/DEAH_box_helicase_dom"/>
</dbReference>
<evidence type="ECO:0000256" key="4">
    <source>
        <dbReference type="ARBA" id="ARBA00022840"/>
    </source>
</evidence>
<dbReference type="InterPro" id="IPR012677">
    <property type="entry name" value="Nucleotide-bd_a/b_plait_sf"/>
</dbReference>
<evidence type="ECO:0000259" key="9">
    <source>
        <dbReference type="PROSITE" id="PS51194"/>
    </source>
</evidence>
<dbReference type="OrthoDB" id="9805696at2"/>
<dbReference type="InterPro" id="IPR050079">
    <property type="entry name" value="DEAD_box_RNA_helicase"/>
</dbReference>
<dbReference type="Proteomes" id="UP000030826">
    <property type="component" value="Unassembled WGS sequence"/>
</dbReference>
<dbReference type="Pfam" id="PF00271">
    <property type="entry name" value="Helicase_C"/>
    <property type="match status" value="1"/>
</dbReference>
<evidence type="ECO:0000256" key="5">
    <source>
        <dbReference type="ARBA" id="ARBA00038437"/>
    </source>
</evidence>
<keyword evidence="3 6" id="KW-0347">Helicase</keyword>
<protein>
    <recommendedName>
        <fullName evidence="12">DEAD/DEAH box helicase</fullName>
    </recommendedName>
</protein>
<dbReference type="PANTHER" id="PTHR47959:SF1">
    <property type="entry name" value="ATP-DEPENDENT RNA HELICASE DBPA"/>
    <property type="match status" value="1"/>
</dbReference>
<comment type="similarity">
    <text evidence="5 6">Belongs to the DEAD box helicase family.</text>
</comment>
<dbReference type="CDD" id="cd00268">
    <property type="entry name" value="DEADc"/>
    <property type="match status" value="1"/>
</dbReference>
<evidence type="ECO:0000313" key="10">
    <source>
        <dbReference type="EMBL" id="KHJ55050.1"/>
    </source>
</evidence>
<dbReference type="Gene3D" id="3.40.50.300">
    <property type="entry name" value="P-loop containing nucleotide triphosphate hydrolases"/>
    <property type="match status" value="2"/>
</dbReference>
<dbReference type="SMART" id="SM00487">
    <property type="entry name" value="DEXDc"/>
    <property type="match status" value="1"/>
</dbReference>
<dbReference type="InterPro" id="IPR000629">
    <property type="entry name" value="RNA-helicase_DEAD-box_CS"/>
</dbReference>
<comment type="caution">
    <text evidence="10">The sequence shown here is derived from an EMBL/GenBank/DDBJ whole genome shotgun (WGS) entry which is preliminary data.</text>
</comment>
<keyword evidence="2 6" id="KW-0378">Hydrolase</keyword>
<dbReference type="GO" id="GO:0003676">
    <property type="term" value="F:nucleic acid binding"/>
    <property type="evidence" value="ECO:0007669"/>
    <property type="project" value="InterPro"/>
</dbReference>
<dbReference type="PANTHER" id="PTHR47959">
    <property type="entry name" value="ATP-DEPENDENT RNA HELICASE RHLE-RELATED"/>
    <property type="match status" value="1"/>
</dbReference>
<dbReference type="Pfam" id="PF03880">
    <property type="entry name" value="DbpA"/>
    <property type="match status" value="1"/>
</dbReference>
<evidence type="ECO:0000313" key="11">
    <source>
        <dbReference type="Proteomes" id="UP000030826"/>
    </source>
</evidence>
<dbReference type="InterPro" id="IPR014001">
    <property type="entry name" value="Helicase_ATP-bd"/>
</dbReference>
<feature type="compositionally biased region" description="Low complexity" evidence="7">
    <location>
        <begin position="554"/>
        <end position="570"/>
    </location>
</feature>